<reference evidence="2 3" key="1">
    <citation type="submission" date="2021-01" db="EMBL/GenBank/DDBJ databases">
        <title>Genomic Encyclopedia of Type Strains, Phase IV (KMG-IV): sequencing the most valuable type-strain genomes for metagenomic binning, comparative biology and taxonomic classification.</title>
        <authorList>
            <person name="Goeker M."/>
        </authorList>
    </citation>
    <scope>NUCLEOTIDE SEQUENCE [LARGE SCALE GENOMIC DNA]</scope>
    <source>
        <strain evidence="2 3">DSM 25540</strain>
    </source>
</reference>
<keyword evidence="1" id="KW-0812">Transmembrane</keyword>
<evidence type="ECO:0000313" key="3">
    <source>
        <dbReference type="Proteomes" id="UP000741863"/>
    </source>
</evidence>
<sequence>MLLIASYLIVLLLLSVVSGVFLLALGFAGSLTPFQLVIALSVALIMSFLTFNSYFRRHMPESDVLEELRTRNFHVMLLFISLWLATCSTLLSSLFVTPYHVWIFYLTPFLLTFVCLLLVRYVLQKKVQYSLAFPTIVFVVTVTYTVHLFIIYFKELM</sequence>
<evidence type="ECO:0000256" key="1">
    <source>
        <dbReference type="SAM" id="Phobius"/>
    </source>
</evidence>
<feature type="transmembrane region" description="Helical" evidence="1">
    <location>
        <begin position="34"/>
        <end position="55"/>
    </location>
</feature>
<organism evidence="2 3">
    <name type="scientific">Geomicrobium sediminis</name>
    <dbReference type="NCBI Taxonomy" id="1347788"/>
    <lineage>
        <taxon>Bacteria</taxon>
        <taxon>Bacillati</taxon>
        <taxon>Bacillota</taxon>
        <taxon>Bacilli</taxon>
        <taxon>Bacillales</taxon>
        <taxon>Geomicrobium</taxon>
    </lineage>
</organism>
<comment type="caution">
    <text evidence="2">The sequence shown here is derived from an EMBL/GenBank/DDBJ whole genome shotgun (WGS) entry which is preliminary data.</text>
</comment>
<keyword evidence="1" id="KW-0472">Membrane</keyword>
<keyword evidence="1" id="KW-1133">Transmembrane helix</keyword>
<name>A0ABS2PC98_9BACL</name>
<gene>
    <name evidence="2" type="ORF">JOD17_002146</name>
</gene>
<protein>
    <submittedName>
        <fullName evidence="2">Uncharacterized protein YybS (DUF2232 family)</fullName>
    </submittedName>
</protein>
<feature type="transmembrane region" description="Helical" evidence="1">
    <location>
        <begin position="75"/>
        <end position="96"/>
    </location>
</feature>
<dbReference type="EMBL" id="JAFBEC010000005">
    <property type="protein sequence ID" value="MBM7633052.1"/>
    <property type="molecule type" value="Genomic_DNA"/>
</dbReference>
<feature type="transmembrane region" description="Helical" evidence="1">
    <location>
        <begin position="7"/>
        <end position="28"/>
    </location>
</feature>
<feature type="transmembrane region" description="Helical" evidence="1">
    <location>
        <begin position="131"/>
        <end position="153"/>
    </location>
</feature>
<keyword evidence="3" id="KW-1185">Reference proteome</keyword>
<accession>A0ABS2PC98</accession>
<evidence type="ECO:0000313" key="2">
    <source>
        <dbReference type="EMBL" id="MBM7633052.1"/>
    </source>
</evidence>
<proteinExistence type="predicted"/>
<feature type="transmembrane region" description="Helical" evidence="1">
    <location>
        <begin position="102"/>
        <end position="119"/>
    </location>
</feature>
<dbReference type="RefSeq" id="WP_204697560.1">
    <property type="nucleotide sequence ID" value="NZ_JAFBEC010000005.1"/>
</dbReference>
<dbReference type="Proteomes" id="UP000741863">
    <property type="component" value="Unassembled WGS sequence"/>
</dbReference>